<comment type="similarity">
    <text evidence="1">Belongs to the LysR transcriptional regulatory family.</text>
</comment>
<reference evidence="6 7" key="1">
    <citation type="submission" date="2019-03" db="EMBL/GenBank/DDBJ databases">
        <title>Genomic Encyclopedia of Type Strains, Phase IV (KMG-IV): sequencing the most valuable type-strain genomes for metagenomic binning, comparative biology and taxonomic classification.</title>
        <authorList>
            <person name="Goeker M."/>
        </authorList>
    </citation>
    <scope>NUCLEOTIDE SEQUENCE [LARGE SCALE GENOMIC DNA]</scope>
    <source>
        <strain evidence="6 7">DSM 15505</strain>
    </source>
</reference>
<dbReference type="GO" id="GO:0003700">
    <property type="term" value="F:DNA-binding transcription factor activity"/>
    <property type="evidence" value="ECO:0007669"/>
    <property type="project" value="InterPro"/>
</dbReference>
<evidence type="ECO:0000259" key="5">
    <source>
        <dbReference type="PROSITE" id="PS50931"/>
    </source>
</evidence>
<dbReference type="EMBL" id="SOAX01000001">
    <property type="protein sequence ID" value="TDT43939.1"/>
    <property type="molecule type" value="Genomic_DNA"/>
</dbReference>
<dbReference type="GO" id="GO:0000976">
    <property type="term" value="F:transcription cis-regulatory region binding"/>
    <property type="evidence" value="ECO:0007669"/>
    <property type="project" value="TreeGrafter"/>
</dbReference>
<dbReference type="PANTHER" id="PTHR30126">
    <property type="entry name" value="HTH-TYPE TRANSCRIPTIONAL REGULATOR"/>
    <property type="match status" value="1"/>
</dbReference>
<name>A0A4R7K2Y7_9GAMM</name>
<dbReference type="InterPro" id="IPR036390">
    <property type="entry name" value="WH_DNA-bd_sf"/>
</dbReference>
<dbReference type="Proteomes" id="UP000295830">
    <property type="component" value="Unassembled WGS sequence"/>
</dbReference>
<evidence type="ECO:0000256" key="1">
    <source>
        <dbReference type="ARBA" id="ARBA00009437"/>
    </source>
</evidence>
<evidence type="ECO:0000313" key="6">
    <source>
        <dbReference type="EMBL" id="TDT43939.1"/>
    </source>
</evidence>
<comment type="caution">
    <text evidence="6">The sequence shown here is derived from an EMBL/GenBank/DDBJ whole genome shotgun (WGS) entry which is preliminary data.</text>
</comment>
<sequence length="288" mass="31340">MAVVDMGSYARAAEALHKTQSSVSYAIQRIEDQLDVPVFRIEGRRAVLTQAGGVLYRRGRALIEQAGRLEETAARLGAGVEAELGLGAEILYPTWLLLQCLETFAGSFPDTRIELYETVLGGGEELLEQGQVDLAICSRVPSGFVGDPLMQVRFIAVAAPSHPLHHLGRELTMDDLSQHRHLFVRDSGSRRERSGGWEVTEHRWTVSHKATSIRAACMGLGFAWFAEDIIRDELNDGSLLPLPLAQGGERWGNLYLAYADPDGAGPATRQLGALLREATAANQLGGNP</sequence>
<dbReference type="SUPFAM" id="SSF46785">
    <property type="entry name" value="Winged helix' DNA-binding domain"/>
    <property type="match status" value="1"/>
</dbReference>
<dbReference type="InterPro" id="IPR036388">
    <property type="entry name" value="WH-like_DNA-bd_sf"/>
</dbReference>
<feature type="domain" description="HTH lysR-type" evidence="5">
    <location>
        <begin position="1"/>
        <end position="49"/>
    </location>
</feature>
<keyword evidence="4" id="KW-0804">Transcription</keyword>
<dbReference type="Gene3D" id="3.40.190.290">
    <property type="match status" value="1"/>
</dbReference>
<evidence type="ECO:0000313" key="7">
    <source>
        <dbReference type="Proteomes" id="UP000295830"/>
    </source>
</evidence>
<keyword evidence="2" id="KW-0805">Transcription regulation</keyword>
<dbReference type="RefSeq" id="WP_341776769.1">
    <property type="nucleotide sequence ID" value="NZ_SOAX01000001.1"/>
</dbReference>
<protein>
    <submittedName>
        <fullName evidence="6">DNA-binding transcriptional LysR family regulator</fullName>
    </submittedName>
</protein>
<evidence type="ECO:0000256" key="4">
    <source>
        <dbReference type="ARBA" id="ARBA00023163"/>
    </source>
</evidence>
<keyword evidence="7" id="KW-1185">Reference proteome</keyword>
<dbReference type="InterPro" id="IPR000847">
    <property type="entry name" value="LysR_HTH_N"/>
</dbReference>
<proteinExistence type="inferred from homology"/>
<dbReference type="InterPro" id="IPR005119">
    <property type="entry name" value="LysR_subst-bd"/>
</dbReference>
<dbReference type="PANTHER" id="PTHR30126:SF88">
    <property type="entry name" value="TRANSCRIPTIONAL REGULATOR-RELATED"/>
    <property type="match status" value="1"/>
</dbReference>
<accession>A0A4R7K2Y7</accession>
<dbReference type="Pfam" id="PF00126">
    <property type="entry name" value="HTH_1"/>
    <property type="match status" value="1"/>
</dbReference>
<dbReference type="PROSITE" id="PS50931">
    <property type="entry name" value="HTH_LYSR"/>
    <property type="match status" value="1"/>
</dbReference>
<keyword evidence="3 6" id="KW-0238">DNA-binding</keyword>
<evidence type="ECO:0000256" key="3">
    <source>
        <dbReference type="ARBA" id="ARBA00023125"/>
    </source>
</evidence>
<dbReference type="Gene3D" id="1.10.10.10">
    <property type="entry name" value="Winged helix-like DNA-binding domain superfamily/Winged helix DNA-binding domain"/>
    <property type="match status" value="1"/>
</dbReference>
<dbReference type="AlphaFoldDB" id="A0A4R7K2Y7"/>
<evidence type="ECO:0000256" key="2">
    <source>
        <dbReference type="ARBA" id="ARBA00023015"/>
    </source>
</evidence>
<dbReference type="SUPFAM" id="SSF53850">
    <property type="entry name" value="Periplasmic binding protein-like II"/>
    <property type="match status" value="1"/>
</dbReference>
<gene>
    <name evidence="6" type="ORF">DES49_0038</name>
</gene>
<dbReference type="Pfam" id="PF03466">
    <property type="entry name" value="LysR_substrate"/>
    <property type="match status" value="1"/>
</dbReference>
<organism evidence="6 7">
    <name type="scientific">Halospina denitrificans</name>
    <dbReference type="NCBI Taxonomy" id="332522"/>
    <lineage>
        <taxon>Bacteria</taxon>
        <taxon>Pseudomonadati</taxon>
        <taxon>Pseudomonadota</taxon>
        <taxon>Gammaproteobacteria</taxon>
        <taxon>Halospina</taxon>
    </lineage>
</organism>